<accession>A0A1E5WDM3</accession>
<dbReference type="Proteomes" id="UP000095767">
    <property type="component" value="Unassembled WGS sequence"/>
</dbReference>
<dbReference type="CDD" id="cd00051">
    <property type="entry name" value="EFh"/>
    <property type="match status" value="2"/>
</dbReference>
<dbReference type="PROSITE" id="PS00018">
    <property type="entry name" value="EF_HAND_1"/>
    <property type="match status" value="4"/>
</dbReference>
<keyword evidence="5" id="KW-1185">Reference proteome</keyword>
<dbReference type="SUPFAM" id="SSF47473">
    <property type="entry name" value="EF-hand"/>
    <property type="match status" value="1"/>
</dbReference>
<dbReference type="AlphaFoldDB" id="A0A1E5WDM3"/>
<evidence type="ECO:0000256" key="1">
    <source>
        <dbReference type="ARBA" id="ARBA00022737"/>
    </source>
</evidence>
<feature type="domain" description="EF-hand" evidence="3">
    <location>
        <begin position="12"/>
        <end position="47"/>
    </location>
</feature>
<dbReference type="Pfam" id="PF13499">
    <property type="entry name" value="EF-hand_7"/>
    <property type="match status" value="2"/>
</dbReference>
<reference evidence="4 5" key="1">
    <citation type="submission" date="2016-09" db="EMBL/GenBank/DDBJ databases">
        <title>The draft genome of Dichanthelium oligosanthes: A C3 panicoid grass species.</title>
        <authorList>
            <person name="Studer A.J."/>
            <person name="Schnable J.C."/>
            <person name="Brutnell T.P."/>
        </authorList>
    </citation>
    <scope>NUCLEOTIDE SEQUENCE [LARGE SCALE GENOMIC DNA]</scope>
    <source>
        <strain evidence="5">cv. Kellogg 1175</strain>
        <tissue evidence="4">Leaf</tissue>
    </source>
</reference>
<dbReference type="InterPro" id="IPR018247">
    <property type="entry name" value="EF_Hand_1_Ca_BS"/>
</dbReference>
<proteinExistence type="predicted"/>
<dbReference type="FunFam" id="1.10.238.10:FF:000003">
    <property type="entry name" value="Calmodulin A"/>
    <property type="match status" value="1"/>
</dbReference>
<organism evidence="4 5">
    <name type="scientific">Dichanthelium oligosanthes</name>
    <dbReference type="NCBI Taxonomy" id="888268"/>
    <lineage>
        <taxon>Eukaryota</taxon>
        <taxon>Viridiplantae</taxon>
        <taxon>Streptophyta</taxon>
        <taxon>Embryophyta</taxon>
        <taxon>Tracheophyta</taxon>
        <taxon>Spermatophyta</taxon>
        <taxon>Magnoliopsida</taxon>
        <taxon>Liliopsida</taxon>
        <taxon>Poales</taxon>
        <taxon>Poaceae</taxon>
        <taxon>PACMAD clade</taxon>
        <taxon>Panicoideae</taxon>
        <taxon>Panicodae</taxon>
        <taxon>Paniceae</taxon>
        <taxon>Dichantheliinae</taxon>
        <taxon>Dichanthelium</taxon>
    </lineage>
</organism>
<evidence type="ECO:0000313" key="5">
    <source>
        <dbReference type="Proteomes" id="UP000095767"/>
    </source>
</evidence>
<dbReference type="GO" id="GO:0016460">
    <property type="term" value="C:myosin II complex"/>
    <property type="evidence" value="ECO:0007669"/>
    <property type="project" value="TreeGrafter"/>
</dbReference>
<feature type="domain" description="EF-hand" evidence="3">
    <location>
        <begin position="85"/>
        <end position="120"/>
    </location>
</feature>
<dbReference type="InterPro" id="IPR050230">
    <property type="entry name" value="CALM/Myosin/TropC-like"/>
</dbReference>
<evidence type="ECO:0000259" key="3">
    <source>
        <dbReference type="PROSITE" id="PS50222"/>
    </source>
</evidence>
<evidence type="ECO:0000313" key="4">
    <source>
        <dbReference type="EMBL" id="OEL35348.1"/>
    </source>
</evidence>
<keyword evidence="1" id="KW-0677">Repeat</keyword>
<protein>
    <submittedName>
        <fullName evidence="4">Calmodulin</fullName>
    </submittedName>
</protein>
<dbReference type="GO" id="GO:0005509">
    <property type="term" value="F:calcium ion binding"/>
    <property type="evidence" value="ECO:0007669"/>
    <property type="project" value="InterPro"/>
</dbReference>
<name>A0A1E5WDM3_9POAL</name>
<sequence length="153" mass="17491">MLDRRQMAEHFTEEEIALLAFGLFDKNGDGYITSEELGAVIKSLGQNLTESEVQDMIKEVDADGNGTIEFPEFLNLMAHKLKDTDSEEELRESFEMFDKDRDGYISAAELRHMMANLGEKLTDEEVDDMIREADTDGDGLVSYEEYKRMMLSE</sequence>
<dbReference type="EMBL" id="LWDX02012468">
    <property type="protein sequence ID" value="OEL35348.1"/>
    <property type="molecule type" value="Genomic_DNA"/>
</dbReference>
<dbReference type="STRING" id="888268.A0A1E5WDM3"/>
<feature type="domain" description="EF-hand" evidence="3">
    <location>
        <begin position="48"/>
        <end position="83"/>
    </location>
</feature>
<evidence type="ECO:0000256" key="2">
    <source>
        <dbReference type="ARBA" id="ARBA00022837"/>
    </source>
</evidence>
<dbReference type="Gene3D" id="1.10.238.10">
    <property type="entry name" value="EF-hand"/>
    <property type="match status" value="3"/>
</dbReference>
<dbReference type="PANTHER" id="PTHR23048:SF0">
    <property type="entry name" value="CALMODULIN LIKE 3"/>
    <property type="match status" value="1"/>
</dbReference>
<comment type="caution">
    <text evidence="4">The sequence shown here is derived from an EMBL/GenBank/DDBJ whole genome shotgun (WGS) entry which is preliminary data.</text>
</comment>
<dbReference type="SMART" id="SM00054">
    <property type="entry name" value="EFh"/>
    <property type="match status" value="4"/>
</dbReference>
<dbReference type="PROSITE" id="PS50222">
    <property type="entry name" value="EF_HAND_2"/>
    <property type="match status" value="4"/>
</dbReference>
<keyword evidence="2" id="KW-0106">Calcium</keyword>
<feature type="domain" description="EF-hand" evidence="3">
    <location>
        <begin position="121"/>
        <end position="153"/>
    </location>
</feature>
<dbReference type="InterPro" id="IPR011992">
    <property type="entry name" value="EF-hand-dom_pair"/>
</dbReference>
<gene>
    <name evidence="4" type="ORF">BAE44_0003633</name>
</gene>
<dbReference type="PANTHER" id="PTHR23048">
    <property type="entry name" value="MYOSIN LIGHT CHAIN 1, 3"/>
    <property type="match status" value="1"/>
</dbReference>
<dbReference type="InterPro" id="IPR002048">
    <property type="entry name" value="EF_hand_dom"/>
</dbReference>
<dbReference type="OrthoDB" id="26525at2759"/>